<dbReference type="Proteomes" id="UP000095094">
    <property type="component" value="Unassembled WGS sequence"/>
</dbReference>
<comment type="caution">
    <text evidence="1">The sequence shown here is derived from an EMBL/GenBank/DDBJ whole genome shotgun (WGS) entry which is preliminary data.</text>
</comment>
<proteinExistence type="predicted"/>
<protein>
    <recommendedName>
        <fullName evidence="3">PTS EIIB type-3 domain-containing protein</fullName>
    </recommendedName>
</protein>
<evidence type="ECO:0000313" key="2">
    <source>
        <dbReference type="Proteomes" id="UP000095094"/>
    </source>
</evidence>
<name>A0A1E5GW70_9ENTE</name>
<accession>A0A1E5GW70</accession>
<organism evidence="1 2">
    <name type="scientific">Enterococcus termitis</name>
    <dbReference type="NCBI Taxonomy" id="332950"/>
    <lineage>
        <taxon>Bacteria</taxon>
        <taxon>Bacillati</taxon>
        <taxon>Bacillota</taxon>
        <taxon>Bacilli</taxon>
        <taxon>Lactobacillales</taxon>
        <taxon>Enterococcaceae</taxon>
        <taxon>Enterococcus</taxon>
    </lineage>
</organism>
<sequence length="114" mass="12918">MYTAVIVYQSTPMLGRNLLQTGNILGMFNQNKLVTQLNIELNKKKAPWTAVLDDSIADIEQISQKADAIICLPGLQKQFDSGNYPKERIFFYDSLAYHHLLTDSAIDFLDSIYS</sequence>
<dbReference type="RefSeq" id="WP_069663281.1">
    <property type="nucleotide sequence ID" value="NZ_JBHUJJ010000001.1"/>
</dbReference>
<dbReference type="EMBL" id="MIJY01000012">
    <property type="protein sequence ID" value="OEG16886.1"/>
    <property type="molecule type" value="Genomic_DNA"/>
</dbReference>
<dbReference type="AlphaFoldDB" id="A0A1E5GW70"/>
<evidence type="ECO:0000313" key="1">
    <source>
        <dbReference type="EMBL" id="OEG16886.1"/>
    </source>
</evidence>
<keyword evidence="2" id="KW-1185">Reference proteome</keyword>
<evidence type="ECO:0008006" key="3">
    <source>
        <dbReference type="Google" id="ProtNLM"/>
    </source>
</evidence>
<reference evidence="2" key="1">
    <citation type="submission" date="2016-09" db="EMBL/GenBank/DDBJ databases">
        <authorList>
            <person name="Gulvik C.A."/>
        </authorList>
    </citation>
    <scope>NUCLEOTIDE SEQUENCE [LARGE SCALE GENOMIC DNA]</scope>
    <source>
        <strain evidence="2">LMG 8895</strain>
    </source>
</reference>
<gene>
    <name evidence="1" type="ORF">BCR25_04620</name>
</gene>
<dbReference type="OrthoDB" id="2184663at2"/>